<proteinExistence type="predicted"/>
<feature type="domain" description="Transposable element P transposase-like RNase H C-terminal" evidence="4">
    <location>
        <begin position="787"/>
        <end position="814"/>
    </location>
</feature>
<name>A0A9J7LY09_BRAFL</name>
<dbReference type="OrthoDB" id="2441813at2759"/>
<evidence type="ECO:0000256" key="1">
    <source>
        <dbReference type="SAM" id="MobiDB-lite"/>
    </source>
</evidence>
<organism evidence="5 6">
    <name type="scientific">Branchiostoma floridae</name>
    <name type="common">Florida lancelet</name>
    <name type="synonym">Amphioxus</name>
    <dbReference type="NCBI Taxonomy" id="7739"/>
    <lineage>
        <taxon>Eukaryota</taxon>
        <taxon>Metazoa</taxon>
        <taxon>Chordata</taxon>
        <taxon>Cephalochordata</taxon>
        <taxon>Leptocardii</taxon>
        <taxon>Amphioxiformes</taxon>
        <taxon>Branchiostomatidae</taxon>
        <taxon>Branchiostoma</taxon>
    </lineage>
</organism>
<dbReference type="InterPro" id="IPR048365">
    <property type="entry name" value="TNP-like_RNaseH_N"/>
</dbReference>
<keyword evidence="5" id="KW-1185">Reference proteome</keyword>
<feature type="region of interest" description="Disordered" evidence="1">
    <location>
        <begin position="1"/>
        <end position="66"/>
    </location>
</feature>
<dbReference type="GeneID" id="118425822"/>
<dbReference type="Pfam" id="PF21788">
    <property type="entry name" value="TNP-like_GBD"/>
    <property type="match status" value="1"/>
</dbReference>
<dbReference type="OMA" id="WNIHSEN"/>
<evidence type="ECO:0000259" key="2">
    <source>
        <dbReference type="Pfam" id="PF21787"/>
    </source>
</evidence>
<feature type="compositionally biased region" description="Polar residues" evidence="1">
    <location>
        <begin position="40"/>
        <end position="50"/>
    </location>
</feature>
<dbReference type="InterPro" id="IPR048367">
    <property type="entry name" value="TNP-like_RNaseH_C"/>
</dbReference>
<dbReference type="Proteomes" id="UP000001554">
    <property type="component" value="Chromosome 11"/>
</dbReference>
<dbReference type="KEGG" id="bfo:118425822"/>
<gene>
    <name evidence="6" type="primary">LOC118425822</name>
</gene>
<dbReference type="Pfam" id="PF21787">
    <property type="entry name" value="TNP-like_RNaseH_N"/>
    <property type="match status" value="1"/>
</dbReference>
<protein>
    <submittedName>
        <fullName evidence="6">Uncharacterized protein LOC118425822</fullName>
    </submittedName>
</protein>
<dbReference type="Pfam" id="PF21789">
    <property type="entry name" value="TNP-like_RNaseH_C"/>
    <property type="match status" value="1"/>
</dbReference>
<feature type="domain" description="Transposable element P transposase-like RNase H" evidence="2">
    <location>
        <begin position="402"/>
        <end position="554"/>
    </location>
</feature>
<evidence type="ECO:0000259" key="3">
    <source>
        <dbReference type="Pfam" id="PF21788"/>
    </source>
</evidence>
<dbReference type="RefSeq" id="XP_035690813.1">
    <property type="nucleotide sequence ID" value="XM_035834920.1"/>
</dbReference>
<reference evidence="6" key="2">
    <citation type="submission" date="2025-08" db="UniProtKB">
        <authorList>
            <consortium name="RefSeq"/>
        </authorList>
    </citation>
    <scope>IDENTIFICATION</scope>
    <source>
        <strain evidence="6">S238N-H82</strain>
        <tissue evidence="6">Testes</tissue>
    </source>
</reference>
<evidence type="ECO:0000259" key="4">
    <source>
        <dbReference type="Pfam" id="PF21789"/>
    </source>
</evidence>
<evidence type="ECO:0000313" key="5">
    <source>
        <dbReference type="Proteomes" id="UP000001554"/>
    </source>
</evidence>
<dbReference type="AlphaFoldDB" id="A0A9J7LY09"/>
<feature type="compositionally biased region" description="Polar residues" evidence="1">
    <location>
        <begin position="57"/>
        <end position="66"/>
    </location>
</feature>
<evidence type="ECO:0000313" key="6">
    <source>
        <dbReference type="RefSeq" id="XP_035690813.1"/>
    </source>
</evidence>
<accession>A0A9J7LY09</accession>
<dbReference type="InterPro" id="IPR048366">
    <property type="entry name" value="TNP-like_GBD"/>
</dbReference>
<reference evidence="5" key="1">
    <citation type="journal article" date="2020" name="Nat. Ecol. Evol.">
        <title>Deeply conserved synteny resolves early events in vertebrate evolution.</title>
        <authorList>
            <person name="Simakov O."/>
            <person name="Marletaz F."/>
            <person name="Yue J.X."/>
            <person name="O'Connell B."/>
            <person name="Jenkins J."/>
            <person name="Brandt A."/>
            <person name="Calef R."/>
            <person name="Tung C.H."/>
            <person name="Huang T.K."/>
            <person name="Schmutz J."/>
            <person name="Satoh N."/>
            <person name="Yu J.K."/>
            <person name="Putnam N.H."/>
            <person name="Green R.E."/>
            <person name="Rokhsar D.S."/>
        </authorList>
    </citation>
    <scope>NUCLEOTIDE SEQUENCE [LARGE SCALE GENOMIC DNA]</scope>
    <source>
        <strain evidence="5">S238N-H82</strain>
    </source>
</reference>
<sequence length="921" mass="104806">MSEPATPPAMSEPATPPAMSEPATPPAMSKPATPPAMSEPASTSAMSKPTTVPVMSEPTSSEQASKDLQLTLATHENIVHEASKHGFIYVATTDAGTLILAKLKVIKVDCSVSIQIDINKDGTWQLKVQGKKLSCSNHDYLHADLSPVLTESMCASFFFYLSHCHFCSGNVGYDALLNARREGMDLVTFRKVDGSVAAKEEVGTDSRTIRHVDCQLLLPPNRMSARCDRCITYGHYLRGAVAKIRDKQNTSISHDSKIPHKHLSREQLEAKVNDAQREKKYQKSCAAKIRSRVGKAVDTEGCTLNDSQHRFLQQILESSTAKDTMDTTFAKDTPQQFLFQQQVERAKQHDARTMKWHPIMVRWCLAIYHSSPATYKFIRDSGFLFLPHTRTLDRYSKFTDPTSGFNPDVLKKLLEKAKIDELPEWKKNVTLLFDEMKVKSNLVYDKRTGELIGFTELGSINDEIKSFEKRCQSQQEDDTSGADPDLATHVLACMVRGIFTPLEFVFAYYPCCTFSSVQLFPVIWDATGVLTELGFHVRAFICDGASPNRRFYRLHGNEGEMMIYWAWNIHSENEKIYFFCDVPHLLKTTRNNFENSGAHSKTRHLHYNKQPISWQHIIKLYEWDLGLDREAVGLRMLKNLTHDHVFLTPSLRMRVSLAVQVLSKSVYHGLTMQGRHDTISTRKFVLMMDKFFDCLNVKNTESNKPVLYPYRNVLDARFTWLEEDFLGFLREWEEEAHGTPNLSKDDRNRMCLSKQTLEGLRITVASFTTLTKVLLQEDGVRYVLSEKFTQDPLEQHFSKQRHRCGANEHPTVMEYGRNELNILVTGEMAAAFRRPNGNWRGRGDHQAQIDFSDNTPLPKRPRKRSHRGCYSSFTGNGCIYCVPFTQKALKYLSCQELVQQRTGGLTHTSHQILPQSNVNLS</sequence>
<feature type="domain" description="Transposable element P transposase-like GTP-binding insertion" evidence="3">
    <location>
        <begin position="584"/>
        <end position="702"/>
    </location>
</feature>
<feature type="region of interest" description="Disordered" evidence="1">
    <location>
        <begin position="836"/>
        <end position="866"/>
    </location>
</feature>